<comment type="caution">
    <text evidence="4">The sequence shown here is derived from an EMBL/GenBank/DDBJ whole genome shotgun (WGS) entry which is preliminary data.</text>
</comment>
<keyword evidence="2" id="KW-0129">CBS domain</keyword>
<dbReference type="OrthoDB" id="8919at2157"/>
<dbReference type="GO" id="GO:0016020">
    <property type="term" value="C:membrane"/>
    <property type="evidence" value="ECO:0007669"/>
    <property type="project" value="InterPro"/>
</dbReference>
<name>A0A2V2MZ79_9EURY</name>
<dbReference type="SMART" id="SM00116">
    <property type="entry name" value="CBS"/>
    <property type="match status" value="2"/>
</dbReference>
<protein>
    <submittedName>
        <fullName evidence="4">Magnesium transporter MgtE</fullName>
    </submittedName>
</protein>
<dbReference type="InterPro" id="IPR027275">
    <property type="entry name" value="PRC-brl_dom"/>
</dbReference>
<dbReference type="Pfam" id="PF03448">
    <property type="entry name" value="MgtE_N"/>
    <property type="match status" value="1"/>
</dbReference>
<dbReference type="GO" id="GO:0015095">
    <property type="term" value="F:magnesium ion transmembrane transporter activity"/>
    <property type="evidence" value="ECO:0007669"/>
    <property type="project" value="InterPro"/>
</dbReference>
<evidence type="ECO:0000313" key="4">
    <source>
        <dbReference type="EMBL" id="PWR71645.1"/>
    </source>
</evidence>
<dbReference type="InterPro" id="IPR006668">
    <property type="entry name" value="Mg_transptr_MgtE_intracell_dom"/>
</dbReference>
<dbReference type="RefSeq" id="WP_109969264.1">
    <property type="nucleotide sequence ID" value="NZ_CP176093.1"/>
</dbReference>
<sequence>MIEGDLFARPINVSIYYTELLSKKVTTNGKRIGRLQDLLIIETLRCPEVTHFIVQRAGKRPFFVPWEKVISIHNSTIEIAPDSLNEYEQEPDTDKIPLQLFILNKKVIDLEDHEIRLVNDINLIINMFNKLLVFEVDFSKMGYLRRYRLRWLAEFIQGGRNEERTLVPWTDIQLLPPSTGEEKRRFNIKSLKDKLSRMHPVDIAEIIEDMDQEQRAVVFSELDTSTASDALEEIAPPIQREIVSVLSREKAVAVIDEMTPGQAADILEGIPFTDARDILNTMTPDKAKKVRSILEKSEENILDYTTTKFIMLPPDAEVGKVRDEYAHLARDKDVIMYLYIVDDSDILRGIVDIKELLQAEDDATLIDIMVYEMITLTTENTLKDAAEEFTRYDFRALPVIDPDGKIIGVVPYRDIMKLRHHPVE</sequence>
<evidence type="ECO:0000256" key="1">
    <source>
        <dbReference type="ARBA" id="ARBA00023167"/>
    </source>
</evidence>
<dbReference type="InterPro" id="IPR038076">
    <property type="entry name" value="MgtE_N_sf"/>
</dbReference>
<evidence type="ECO:0000256" key="2">
    <source>
        <dbReference type="PROSITE-ProRule" id="PRU00703"/>
    </source>
</evidence>
<proteinExistence type="predicted"/>
<dbReference type="EMBL" id="QGMY01000008">
    <property type="protein sequence ID" value="PWR71645.1"/>
    <property type="molecule type" value="Genomic_DNA"/>
</dbReference>
<feature type="domain" description="CBS" evidence="3">
    <location>
        <begin position="369"/>
        <end position="424"/>
    </location>
</feature>
<dbReference type="InterPro" id="IPR046342">
    <property type="entry name" value="CBS_dom_sf"/>
</dbReference>
<dbReference type="SUPFAM" id="SSF158791">
    <property type="entry name" value="MgtE N-terminal domain-like"/>
    <property type="match status" value="1"/>
</dbReference>
<dbReference type="InterPro" id="IPR000644">
    <property type="entry name" value="CBS_dom"/>
</dbReference>
<dbReference type="GO" id="GO:0009086">
    <property type="term" value="P:methionine biosynthetic process"/>
    <property type="evidence" value="ECO:0007669"/>
    <property type="project" value="UniProtKB-KW"/>
</dbReference>
<gene>
    <name evidence="4" type="ORF">DK846_12405</name>
</gene>
<dbReference type="Gene3D" id="1.25.60.10">
    <property type="entry name" value="MgtE N-terminal domain-like"/>
    <property type="match status" value="1"/>
</dbReference>
<dbReference type="PROSITE" id="PS51371">
    <property type="entry name" value="CBS"/>
    <property type="match status" value="1"/>
</dbReference>
<dbReference type="InterPro" id="IPR006669">
    <property type="entry name" value="MgtE_transporter"/>
</dbReference>
<dbReference type="SUPFAM" id="SSF54631">
    <property type="entry name" value="CBS-domain pair"/>
    <property type="match status" value="1"/>
</dbReference>
<dbReference type="AlphaFoldDB" id="A0A2V2MZ79"/>
<dbReference type="SMART" id="SM00924">
    <property type="entry name" value="MgtE_N"/>
    <property type="match status" value="1"/>
</dbReference>
<dbReference type="PANTHER" id="PTHR43773:SF1">
    <property type="entry name" value="MAGNESIUM TRANSPORTER MGTE"/>
    <property type="match status" value="1"/>
</dbReference>
<reference evidence="4 5" key="1">
    <citation type="submission" date="2018-05" db="EMBL/GenBank/DDBJ databases">
        <title>Draft genome of Methanospirillum lacunae Ki8-1.</title>
        <authorList>
            <person name="Dueholm M.S."/>
            <person name="Nielsen P.H."/>
            <person name="Bakmann L.F."/>
            <person name="Otzen D.E."/>
        </authorList>
    </citation>
    <scope>NUCLEOTIDE SEQUENCE [LARGE SCALE GENOMIC DNA]</scope>
    <source>
        <strain evidence="4 5">Ki8-1</strain>
    </source>
</reference>
<keyword evidence="1" id="KW-0486">Methionine biosynthesis</keyword>
<keyword evidence="1" id="KW-0028">Amino-acid biosynthesis</keyword>
<dbReference type="GeneID" id="97550189"/>
<evidence type="ECO:0000259" key="3">
    <source>
        <dbReference type="PROSITE" id="PS51371"/>
    </source>
</evidence>
<accession>A0A2V2MZ79</accession>
<dbReference type="Pfam" id="PF00571">
    <property type="entry name" value="CBS"/>
    <property type="match status" value="1"/>
</dbReference>
<dbReference type="Proteomes" id="UP000245657">
    <property type="component" value="Unassembled WGS sequence"/>
</dbReference>
<dbReference type="PANTHER" id="PTHR43773">
    <property type="entry name" value="MAGNESIUM TRANSPORTER MGTE"/>
    <property type="match status" value="1"/>
</dbReference>
<keyword evidence="5" id="KW-1185">Reference proteome</keyword>
<dbReference type="Gene3D" id="3.10.580.10">
    <property type="entry name" value="CBS-domain"/>
    <property type="match status" value="1"/>
</dbReference>
<dbReference type="CDD" id="cd04606">
    <property type="entry name" value="CBS_pair_Mg_transporter"/>
    <property type="match status" value="1"/>
</dbReference>
<dbReference type="Pfam" id="PF05239">
    <property type="entry name" value="PRC"/>
    <property type="match status" value="1"/>
</dbReference>
<organism evidence="4 5">
    <name type="scientific">Methanospirillum lacunae</name>
    <dbReference type="NCBI Taxonomy" id="668570"/>
    <lineage>
        <taxon>Archaea</taxon>
        <taxon>Methanobacteriati</taxon>
        <taxon>Methanobacteriota</taxon>
        <taxon>Stenosarchaea group</taxon>
        <taxon>Methanomicrobia</taxon>
        <taxon>Methanomicrobiales</taxon>
        <taxon>Methanospirillaceae</taxon>
        <taxon>Methanospirillum</taxon>
    </lineage>
</organism>
<evidence type="ECO:0000313" key="5">
    <source>
        <dbReference type="Proteomes" id="UP000245657"/>
    </source>
</evidence>